<dbReference type="PROSITE" id="PS50887">
    <property type="entry name" value="GGDEF"/>
    <property type="match status" value="1"/>
</dbReference>
<dbReference type="Pfam" id="PF00563">
    <property type="entry name" value="EAL"/>
    <property type="match status" value="1"/>
</dbReference>
<dbReference type="InterPro" id="IPR001633">
    <property type="entry name" value="EAL_dom"/>
</dbReference>
<dbReference type="PANTHER" id="PTHR33121:SF70">
    <property type="entry name" value="SIGNALING PROTEIN YKOW"/>
    <property type="match status" value="1"/>
</dbReference>
<evidence type="ECO:0000259" key="5">
    <source>
        <dbReference type="PROSITE" id="PS50887"/>
    </source>
</evidence>
<keyword evidence="7" id="KW-1185">Reference proteome</keyword>
<feature type="domain" description="CHASE" evidence="3">
    <location>
        <begin position="112"/>
        <end position="190"/>
    </location>
</feature>
<proteinExistence type="predicted"/>
<dbReference type="SMART" id="SM00052">
    <property type="entry name" value="EAL"/>
    <property type="match status" value="1"/>
</dbReference>
<evidence type="ECO:0000256" key="1">
    <source>
        <dbReference type="SAM" id="Coils"/>
    </source>
</evidence>
<keyword evidence="2" id="KW-1133">Transmembrane helix</keyword>
<comment type="caution">
    <text evidence="6">The sequence shown here is derived from an EMBL/GenBank/DDBJ whole genome shotgun (WGS) entry which is preliminary data.</text>
</comment>
<keyword evidence="2" id="KW-0812">Transmembrane</keyword>
<evidence type="ECO:0000259" key="4">
    <source>
        <dbReference type="PROSITE" id="PS50883"/>
    </source>
</evidence>
<keyword evidence="2" id="KW-0472">Membrane</keyword>
<evidence type="ECO:0000313" key="6">
    <source>
        <dbReference type="EMBL" id="MBU5483156.1"/>
    </source>
</evidence>
<dbReference type="EMBL" id="JAHLQF010000001">
    <property type="protein sequence ID" value="MBU5483156.1"/>
    <property type="molecule type" value="Genomic_DNA"/>
</dbReference>
<organism evidence="6 7">
    <name type="scientific">Clostridium mobile</name>
    <dbReference type="NCBI Taxonomy" id="2841512"/>
    <lineage>
        <taxon>Bacteria</taxon>
        <taxon>Bacillati</taxon>
        <taxon>Bacillota</taxon>
        <taxon>Clostridia</taxon>
        <taxon>Eubacteriales</taxon>
        <taxon>Clostridiaceae</taxon>
        <taxon>Clostridium</taxon>
    </lineage>
</organism>
<protein>
    <submittedName>
        <fullName evidence="6">EAL domain-containing protein</fullName>
    </submittedName>
</protein>
<name>A0ABS6ED79_9CLOT</name>
<evidence type="ECO:0000313" key="7">
    <source>
        <dbReference type="Proteomes" id="UP000726170"/>
    </source>
</evidence>
<dbReference type="InterPro" id="IPR050706">
    <property type="entry name" value="Cyclic-di-GMP_PDE-like"/>
</dbReference>
<feature type="domain" description="GGDEF" evidence="5">
    <location>
        <begin position="334"/>
        <end position="467"/>
    </location>
</feature>
<keyword evidence="1" id="KW-0175">Coiled coil</keyword>
<dbReference type="CDD" id="cd01949">
    <property type="entry name" value="GGDEF"/>
    <property type="match status" value="1"/>
</dbReference>
<dbReference type="PROSITE" id="PS50883">
    <property type="entry name" value="EAL"/>
    <property type="match status" value="1"/>
</dbReference>
<dbReference type="InterPro" id="IPR006189">
    <property type="entry name" value="CHASE_dom"/>
</dbReference>
<dbReference type="RefSeq" id="WP_216437556.1">
    <property type="nucleotide sequence ID" value="NZ_JAHLQF010000001.1"/>
</dbReference>
<feature type="transmembrane region" description="Helical" evidence="2">
    <location>
        <begin position="12"/>
        <end position="33"/>
    </location>
</feature>
<dbReference type="PANTHER" id="PTHR33121">
    <property type="entry name" value="CYCLIC DI-GMP PHOSPHODIESTERASE PDEF"/>
    <property type="match status" value="1"/>
</dbReference>
<dbReference type="InterPro" id="IPR000160">
    <property type="entry name" value="GGDEF_dom"/>
</dbReference>
<dbReference type="PROSITE" id="PS50839">
    <property type="entry name" value="CHASE"/>
    <property type="match status" value="1"/>
</dbReference>
<evidence type="ECO:0000259" key="3">
    <source>
        <dbReference type="PROSITE" id="PS50839"/>
    </source>
</evidence>
<sequence>MKIEEGFERFRNIIIFQLLIFLIFICFFQFKYYNHRMEKYKENLSLIAKDLSHKLEDAINVNISILMASDYNTDLDGNISKEKFDTLSKYYLDNFPDILYIQHKNEETITDMVYPLEGNEGTLGRSLKDRKDVEKYVKDAINEKKVIINDPYELKYLDYKTKGMVIRYPIFNENVFNGFFVLVVDLNKFLMKHIPENILNKYSIRLFDAKGAEFFTIGNNYDDYHHNEKIQIKNMQWTLNISRNNSYKKYLIKKVITNTFMSLFFAIILLIIEIKIFNKNQNIEELKKLQEEIREKEEDITRMAYYDFLTDLPNKYLLIKEFNEKFIDDNLKNKKIAIIFLDLDDFKKINDTLGHNYGDEFLIDVANRFKNLANDNISISRTAGDEFLIILYDISDTNQVVEFCEEIKNIFKTPFNIEERVLYSSASMGISIYPDNGKELYYLIRAADTAMYKGKVMGKNKYIFFHPTMEDEIVRKSEIEKMLKEGLNEEELSIYYQPQLDLKLNKIIGLEALIRWKSKKYGWISPGEFIPIAEETDTIIELGDWVLESIFYQVKEWALRGYNFHKVAINISAKQLEEIDFIEKMKSLVDKTKVSPKNIQLEITERILMSNVDHCVKILNELKDLGFTIALDDFGTGYSSLSYLAMLPVNILKIDKSFVDIIPSNEDGKAVIRGIIKLAHAMNMKVVAEGVEREEQVSVLKALNCNLVQGYYFSKPVTKDQIEIMISNN</sequence>
<dbReference type="CDD" id="cd01948">
    <property type="entry name" value="EAL"/>
    <property type="match status" value="1"/>
</dbReference>
<dbReference type="Pfam" id="PF00990">
    <property type="entry name" value="GGDEF"/>
    <property type="match status" value="1"/>
</dbReference>
<dbReference type="Proteomes" id="UP000726170">
    <property type="component" value="Unassembled WGS sequence"/>
</dbReference>
<dbReference type="SMART" id="SM00267">
    <property type="entry name" value="GGDEF"/>
    <property type="match status" value="1"/>
</dbReference>
<reference evidence="6 7" key="1">
    <citation type="submission" date="2021-06" db="EMBL/GenBank/DDBJ databases">
        <authorList>
            <person name="Sun Q."/>
            <person name="Li D."/>
        </authorList>
    </citation>
    <scope>NUCLEOTIDE SEQUENCE [LARGE SCALE GENOMIC DNA]</scope>
    <source>
        <strain evidence="6 7">MSJ-11</strain>
    </source>
</reference>
<feature type="transmembrane region" description="Helical" evidence="2">
    <location>
        <begin position="255"/>
        <end position="272"/>
    </location>
</feature>
<gene>
    <name evidence="6" type="ORF">KQI86_02380</name>
</gene>
<dbReference type="NCBIfam" id="TIGR00254">
    <property type="entry name" value="GGDEF"/>
    <property type="match status" value="1"/>
</dbReference>
<feature type="domain" description="EAL" evidence="4">
    <location>
        <begin position="476"/>
        <end position="729"/>
    </location>
</feature>
<evidence type="ECO:0000256" key="2">
    <source>
        <dbReference type="SAM" id="Phobius"/>
    </source>
</evidence>
<feature type="coiled-coil region" evidence="1">
    <location>
        <begin position="276"/>
        <end position="306"/>
    </location>
</feature>
<accession>A0ABS6ED79</accession>